<gene>
    <name evidence="1" type="ORF">A3SI_15573</name>
</gene>
<reference evidence="1 2" key="1">
    <citation type="submission" date="2012-05" db="EMBL/GenBank/DDBJ databases">
        <title>Genome sequence of Nitritalea halalkaliphila LW7.</title>
        <authorList>
            <person name="Jangir P.K."/>
            <person name="Singh A."/>
            <person name="Shivaji S."/>
            <person name="Sharma R."/>
        </authorList>
    </citation>
    <scope>NUCLEOTIDE SEQUENCE [LARGE SCALE GENOMIC DNA]</scope>
    <source>
        <strain evidence="1 2">LW7</strain>
    </source>
</reference>
<sequence>MFPASSTLGAPLIEIANVNSATIQAGPNRLPPGDYIMQFEMLDSLARSSNPATAPKCIVTLEQPFTVLPPPQLDIRTLAAPECGVSTGEILLDGLDLSGFPGVISLNGRPIRIELDGVDVASNPATFGVVPNPAGGVLQLTGFPPGAFSIRTVDLTLNCSFDETVIVPDASQAINVPNFIVTSTPARCGPNGQDGSLIIQFPAGFEGSYEVRLAGTVPVPVASGGTIPGSAQAVEVLPAGSYIVSFQDAEGCFVTAVDAEIENRVGEPIEEEVSFCFATSTVRRLPIPSFIDLMDPNVSEFRWIDPDGNTVRTVRPNDPPVPGAAPLELDFDEVQMEGVYTLEIDYGVPTFNCTLEVRFNVTDVCELQVNAPNAVRLSGRRSPRGEGMLRDNVVTLATSNYVQEVEVFIYNRWGQLIHFHEYKTNSSEATHLEIVWDGRVNGEFVPAGTYIMIIILKNVDDGVEKRIEKPLFVIR</sequence>
<name>I5BY99_9BACT</name>
<dbReference type="AlphaFoldDB" id="I5BY99"/>
<comment type="caution">
    <text evidence="1">The sequence shown here is derived from an EMBL/GenBank/DDBJ whole genome shotgun (WGS) entry which is preliminary data.</text>
</comment>
<dbReference type="EMBL" id="AJYA01000041">
    <property type="protein sequence ID" value="EIM74551.1"/>
    <property type="molecule type" value="Genomic_DNA"/>
</dbReference>
<accession>I5BY99</accession>
<evidence type="ECO:0000313" key="1">
    <source>
        <dbReference type="EMBL" id="EIM74551.1"/>
    </source>
</evidence>
<dbReference type="Proteomes" id="UP000005551">
    <property type="component" value="Unassembled WGS sequence"/>
</dbReference>
<dbReference type="STRING" id="1189621.A3SI_15573"/>
<dbReference type="Gene3D" id="2.60.40.4070">
    <property type="match status" value="1"/>
</dbReference>
<keyword evidence="2" id="KW-1185">Reference proteome</keyword>
<proteinExistence type="predicted"/>
<organism evidence="1 2">
    <name type="scientific">Nitritalea halalkaliphila LW7</name>
    <dbReference type="NCBI Taxonomy" id="1189621"/>
    <lineage>
        <taxon>Bacteria</taxon>
        <taxon>Pseudomonadati</taxon>
        <taxon>Bacteroidota</taxon>
        <taxon>Cytophagia</taxon>
        <taxon>Cytophagales</taxon>
        <taxon>Cyclobacteriaceae</taxon>
        <taxon>Nitritalea</taxon>
    </lineage>
</organism>
<protein>
    <submittedName>
        <fullName evidence="1">Uncharacterized protein</fullName>
    </submittedName>
</protein>
<dbReference type="PATRIC" id="fig|1189621.3.peg.3243"/>
<evidence type="ECO:0000313" key="2">
    <source>
        <dbReference type="Proteomes" id="UP000005551"/>
    </source>
</evidence>